<feature type="transmembrane region" description="Helical" evidence="5">
    <location>
        <begin position="6"/>
        <end position="26"/>
    </location>
</feature>
<dbReference type="AlphaFoldDB" id="A0A3D9RY16"/>
<dbReference type="Gene3D" id="1.20.144.10">
    <property type="entry name" value="Phosphatidic acid phosphatase type 2/haloperoxidase"/>
    <property type="match status" value="1"/>
</dbReference>
<gene>
    <name evidence="7" type="ORF">A8990_1153</name>
</gene>
<dbReference type="PANTHER" id="PTHR31310">
    <property type="match status" value="1"/>
</dbReference>
<reference evidence="7 8" key="1">
    <citation type="submission" date="2018-08" db="EMBL/GenBank/DDBJ databases">
        <title>Genomic Encyclopedia of Type Strains, Phase III (KMG-III): the genomes of soil and plant-associated and newly described type strains.</title>
        <authorList>
            <person name="Whitman W."/>
        </authorList>
    </citation>
    <scope>NUCLEOTIDE SEQUENCE [LARGE SCALE GENOMIC DNA]</scope>
    <source>
        <strain evidence="7 8">CGMCC 1.10966</strain>
    </source>
</reference>
<name>A0A3D9RY16_9BACL</name>
<organism evidence="7 8">
    <name type="scientific">Paenibacillus taihuensis</name>
    <dbReference type="NCBI Taxonomy" id="1156355"/>
    <lineage>
        <taxon>Bacteria</taxon>
        <taxon>Bacillati</taxon>
        <taxon>Bacillota</taxon>
        <taxon>Bacilli</taxon>
        <taxon>Bacillales</taxon>
        <taxon>Paenibacillaceae</taxon>
        <taxon>Paenibacillus</taxon>
    </lineage>
</organism>
<feature type="transmembrane region" description="Helical" evidence="5">
    <location>
        <begin position="246"/>
        <end position="264"/>
    </location>
</feature>
<feature type="transmembrane region" description="Helical" evidence="5">
    <location>
        <begin position="47"/>
        <end position="65"/>
    </location>
</feature>
<dbReference type="PANTHER" id="PTHR31310:SF7">
    <property type="entry name" value="PA-PHOSPHATASE RELATED-FAMILY PROTEIN DDB_G0268928"/>
    <property type="match status" value="1"/>
</dbReference>
<protein>
    <submittedName>
        <fullName evidence="7">PAP2 superfamily protein</fullName>
    </submittedName>
</protein>
<dbReference type="GO" id="GO:0016020">
    <property type="term" value="C:membrane"/>
    <property type="evidence" value="ECO:0007669"/>
    <property type="project" value="UniProtKB-SubCell"/>
</dbReference>
<keyword evidence="3 5" id="KW-1133">Transmembrane helix</keyword>
<feature type="transmembrane region" description="Helical" evidence="5">
    <location>
        <begin position="216"/>
        <end position="240"/>
    </location>
</feature>
<dbReference type="InterPro" id="IPR036938">
    <property type="entry name" value="PAP2/HPO_sf"/>
</dbReference>
<sequence length="290" mass="33249">MTLFDNMTTVSVYTAITVTLMIWFGAGRNPFTVAGLFLRELIFNRKYMLHFVALILILFCNKFELQIESHMKQAHDFATLFQSIEGNFVSTLQHTFENKYLTPILAFMYVVVFQAMLIASIAIYTNRSKDRMMFYAICYAIMINYLVAIPFYLFFPVSEVWYHDPQHVRFLMLDAFPDFENQYRALSGLNNCFPSLHTSISVTLAILAVRSGIKRWAWFCSISAAIIIFTIFYMGIHWLIDMCGGLVLATIAATVGMKLSRLTLAQRSRRGRSLTPSATSQVQFLSEDAK</sequence>
<keyword evidence="4 5" id="KW-0472">Membrane</keyword>
<evidence type="ECO:0000313" key="7">
    <source>
        <dbReference type="EMBL" id="REE84328.1"/>
    </source>
</evidence>
<feature type="transmembrane region" description="Helical" evidence="5">
    <location>
        <begin position="132"/>
        <end position="155"/>
    </location>
</feature>
<accession>A0A3D9RY16</accession>
<dbReference type="SUPFAM" id="SSF48317">
    <property type="entry name" value="Acid phosphatase/Vanadium-dependent haloperoxidase"/>
    <property type="match status" value="1"/>
</dbReference>
<keyword evidence="8" id="KW-1185">Reference proteome</keyword>
<feature type="domain" description="Inositolphosphotransferase Aur1/Ipt1" evidence="6">
    <location>
        <begin position="86"/>
        <end position="254"/>
    </location>
</feature>
<comment type="subcellular location">
    <subcellularLocation>
        <location evidence="1">Membrane</location>
        <topology evidence="1">Multi-pass membrane protein</topology>
    </subcellularLocation>
</comment>
<dbReference type="OrthoDB" id="9775789at2"/>
<evidence type="ECO:0000256" key="4">
    <source>
        <dbReference type="ARBA" id="ARBA00023136"/>
    </source>
</evidence>
<keyword evidence="2 5" id="KW-0812">Transmembrane</keyword>
<dbReference type="InterPro" id="IPR052185">
    <property type="entry name" value="IPC_Synthase-Related"/>
</dbReference>
<dbReference type="CDD" id="cd03386">
    <property type="entry name" value="PAP2_Aur1_like"/>
    <property type="match status" value="1"/>
</dbReference>
<dbReference type="RefSeq" id="WP_116189628.1">
    <property type="nucleotide sequence ID" value="NZ_QTTN01000015.1"/>
</dbReference>
<dbReference type="InterPro" id="IPR026841">
    <property type="entry name" value="Aur1/Ipt1"/>
</dbReference>
<evidence type="ECO:0000256" key="2">
    <source>
        <dbReference type="ARBA" id="ARBA00022692"/>
    </source>
</evidence>
<dbReference type="EMBL" id="QTTN01000015">
    <property type="protein sequence ID" value="REE84328.1"/>
    <property type="molecule type" value="Genomic_DNA"/>
</dbReference>
<dbReference type="Pfam" id="PF14378">
    <property type="entry name" value="PAP2_3"/>
    <property type="match status" value="1"/>
</dbReference>
<evidence type="ECO:0000256" key="1">
    <source>
        <dbReference type="ARBA" id="ARBA00004141"/>
    </source>
</evidence>
<evidence type="ECO:0000256" key="3">
    <source>
        <dbReference type="ARBA" id="ARBA00022989"/>
    </source>
</evidence>
<evidence type="ECO:0000256" key="5">
    <source>
        <dbReference type="SAM" id="Phobius"/>
    </source>
</evidence>
<evidence type="ECO:0000259" key="6">
    <source>
        <dbReference type="Pfam" id="PF14378"/>
    </source>
</evidence>
<comment type="caution">
    <text evidence="7">The sequence shown here is derived from an EMBL/GenBank/DDBJ whole genome shotgun (WGS) entry which is preliminary data.</text>
</comment>
<feature type="transmembrane region" description="Helical" evidence="5">
    <location>
        <begin position="188"/>
        <end position="209"/>
    </location>
</feature>
<proteinExistence type="predicted"/>
<evidence type="ECO:0000313" key="8">
    <source>
        <dbReference type="Proteomes" id="UP000256304"/>
    </source>
</evidence>
<dbReference type="Proteomes" id="UP000256304">
    <property type="component" value="Unassembled WGS sequence"/>
</dbReference>
<feature type="transmembrane region" description="Helical" evidence="5">
    <location>
        <begin position="104"/>
        <end position="125"/>
    </location>
</feature>